<proteinExistence type="predicted"/>
<organism evidence="1 2">
    <name type="scientific">Naganishia cerealis</name>
    <dbReference type="NCBI Taxonomy" id="610337"/>
    <lineage>
        <taxon>Eukaryota</taxon>
        <taxon>Fungi</taxon>
        <taxon>Dikarya</taxon>
        <taxon>Basidiomycota</taxon>
        <taxon>Agaricomycotina</taxon>
        <taxon>Tremellomycetes</taxon>
        <taxon>Filobasidiales</taxon>
        <taxon>Filobasidiaceae</taxon>
        <taxon>Naganishia</taxon>
    </lineage>
</organism>
<comment type="caution">
    <text evidence="1">The sequence shown here is derived from an EMBL/GenBank/DDBJ whole genome shotgun (WGS) entry which is preliminary data.</text>
</comment>
<evidence type="ECO:0000313" key="2">
    <source>
        <dbReference type="Proteomes" id="UP001241377"/>
    </source>
</evidence>
<dbReference type="EMBL" id="JASBWR010000001">
    <property type="protein sequence ID" value="KAJ9113920.1"/>
    <property type="molecule type" value="Genomic_DNA"/>
</dbReference>
<reference evidence="1" key="1">
    <citation type="submission" date="2023-04" db="EMBL/GenBank/DDBJ databases">
        <title>Draft Genome sequencing of Naganishia species isolated from polar environments using Oxford Nanopore Technology.</title>
        <authorList>
            <person name="Leo P."/>
            <person name="Venkateswaran K."/>
        </authorList>
    </citation>
    <scope>NUCLEOTIDE SEQUENCE</scope>
    <source>
        <strain evidence="1">MNA-CCFEE 5261</strain>
    </source>
</reference>
<gene>
    <name evidence="1" type="ORF">QFC19_000115</name>
</gene>
<sequence>MLSLSEENQQIWERWWWENSNYHVKGETDELKAKAKAEAAQISGAYGRARERWTHVLSELEQLPLQHFAPPSEEKPMCDADIQDKAISLISRAIQASSDYDSSRSHDAPSNLSRTEGIGCTVYVNSATTDGS</sequence>
<accession>A0ACC2WQ63</accession>
<evidence type="ECO:0000313" key="1">
    <source>
        <dbReference type="EMBL" id="KAJ9113920.1"/>
    </source>
</evidence>
<dbReference type="Proteomes" id="UP001241377">
    <property type="component" value="Unassembled WGS sequence"/>
</dbReference>
<protein>
    <submittedName>
        <fullName evidence="1">Uncharacterized protein</fullName>
    </submittedName>
</protein>
<keyword evidence="2" id="KW-1185">Reference proteome</keyword>
<name>A0ACC2WQ63_9TREE</name>